<keyword evidence="1 3" id="KW-0378">Hydrolase</keyword>
<organism evidence="3 4">
    <name type="scientific">Allomesorhizobium camelthorni</name>
    <dbReference type="NCBI Taxonomy" id="475069"/>
    <lineage>
        <taxon>Bacteria</taxon>
        <taxon>Pseudomonadati</taxon>
        <taxon>Pseudomonadota</taxon>
        <taxon>Alphaproteobacteria</taxon>
        <taxon>Hyphomicrobiales</taxon>
        <taxon>Phyllobacteriaceae</taxon>
        <taxon>Allomesorhizobium</taxon>
    </lineage>
</organism>
<feature type="non-terminal residue" evidence="3">
    <location>
        <position position="134"/>
    </location>
</feature>
<dbReference type="Pfam" id="PF00857">
    <property type="entry name" value="Isochorismatase"/>
    <property type="match status" value="1"/>
</dbReference>
<dbReference type="PANTHER" id="PTHR43540:SF6">
    <property type="entry name" value="ISOCHORISMATASE-LIKE DOMAIN-CONTAINING PROTEIN"/>
    <property type="match status" value="1"/>
</dbReference>
<comment type="caution">
    <text evidence="3">The sequence shown here is derived from an EMBL/GenBank/DDBJ whole genome shotgun (WGS) entry which is preliminary data.</text>
</comment>
<dbReference type="CDD" id="cd00431">
    <property type="entry name" value="cysteine_hydrolases"/>
    <property type="match status" value="1"/>
</dbReference>
<dbReference type="InterPro" id="IPR000868">
    <property type="entry name" value="Isochorismatase-like_dom"/>
</dbReference>
<protein>
    <submittedName>
        <fullName evidence="3">Cysteine hydrolase</fullName>
    </submittedName>
</protein>
<proteinExistence type="predicted"/>
<accession>A0A6G4WLN9</accession>
<dbReference type="RefSeq" id="WP_165033896.1">
    <property type="nucleotide sequence ID" value="NZ_JAAKZF010000107.1"/>
</dbReference>
<sequence>MAMIKRCLVIIDLLNDHLDPWDADKVSRLVQNTNRLVSAFRRSHLPVIWVRQAFRPDLSDAFLEMRDKRIAIAIEGTRGAQLHAGLDWHPKDATIIKKRYSAFFKTELEEHPKDATIIKKRYSAFFKTELEEIL</sequence>
<dbReference type="InterPro" id="IPR036380">
    <property type="entry name" value="Isochorismatase-like_sf"/>
</dbReference>
<dbReference type="GO" id="GO:0016787">
    <property type="term" value="F:hydrolase activity"/>
    <property type="evidence" value="ECO:0007669"/>
    <property type="project" value="UniProtKB-KW"/>
</dbReference>
<feature type="domain" description="Isochorismatase-like" evidence="2">
    <location>
        <begin position="7"/>
        <end position="110"/>
    </location>
</feature>
<gene>
    <name evidence="3" type="ORF">G6N73_31660</name>
</gene>
<reference evidence="3 4" key="1">
    <citation type="submission" date="2020-02" db="EMBL/GenBank/DDBJ databases">
        <title>Genome sequence of strain CCNWXJ40-4.</title>
        <authorList>
            <person name="Gao J."/>
            <person name="Sun J."/>
        </authorList>
    </citation>
    <scope>NUCLEOTIDE SEQUENCE [LARGE SCALE GENOMIC DNA]</scope>
    <source>
        <strain evidence="3 4">CCNWXJ 40-4</strain>
    </source>
</reference>
<name>A0A6G4WLN9_9HYPH</name>
<dbReference type="InterPro" id="IPR050272">
    <property type="entry name" value="Isochorismatase-like_hydrls"/>
</dbReference>
<dbReference type="PANTHER" id="PTHR43540">
    <property type="entry name" value="PEROXYUREIDOACRYLATE/UREIDOACRYLATE AMIDOHYDROLASE-RELATED"/>
    <property type="match status" value="1"/>
</dbReference>
<dbReference type="Gene3D" id="3.40.50.850">
    <property type="entry name" value="Isochorismatase-like"/>
    <property type="match status" value="1"/>
</dbReference>
<evidence type="ECO:0000256" key="1">
    <source>
        <dbReference type="ARBA" id="ARBA00022801"/>
    </source>
</evidence>
<evidence type="ECO:0000313" key="3">
    <source>
        <dbReference type="EMBL" id="NGO55544.1"/>
    </source>
</evidence>
<dbReference type="SUPFAM" id="SSF52499">
    <property type="entry name" value="Isochorismatase-like hydrolases"/>
    <property type="match status" value="1"/>
</dbReference>
<dbReference type="Proteomes" id="UP001642900">
    <property type="component" value="Unassembled WGS sequence"/>
</dbReference>
<evidence type="ECO:0000313" key="4">
    <source>
        <dbReference type="Proteomes" id="UP001642900"/>
    </source>
</evidence>
<keyword evidence="4" id="KW-1185">Reference proteome</keyword>
<dbReference type="EMBL" id="JAAKZF010000107">
    <property type="protein sequence ID" value="NGO55544.1"/>
    <property type="molecule type" value="Genomic_DNA"/>
</dbReference>
<dbReference type="AlphaFoldDB" id="A0A6G4WLN9"/>
<evidence type="ECO:0000259" key="2">
    <source>
        <dbReference type="Pfam" id="PF00857"/>
    </source>
</evidence>